<dbReference type="EMBL" id="FZOW01000002">
    <property type="protein sequence ID" value="SNS43879.1"/>
    <property type="molecule type" value="Genomic_DNA"/>
</dbReference>
<proteinExistence type="predicted"/>
<reference evidence="2" key="1">
    <citation type="submission" date="2017-06" db="EMBL/GenBank/DDBJ databases">
        <authorList>
            <person name="Varghese N."/>
            <person name="Submissions S."/>
        </authorList>
    </citation>
    <scope>NUCLEOTIDE SEQUENCE [LARGE SCALE GENOMIC DNA]</scope>
    <source>
        <strain evidence="2">JCM 23211</strain>
    </source>
</reference>
<sequence>MSSDRLSVIDEIFLRTHRGYGIPIVLQGILRSDDSVPRVELAAVHANLAMGRLGRRVKTPSIPGARKRWIPSTDTLPLTVDDGRIPESGVLDWADMQGDIDLDPEFGPGWRLSATTTRGGGTVVSLVCSHALADAAGLIDAAAHAFSGTAPQQHPRRTSDLADAVKLGTTVTVGSVRAITNLIADAESRRQLASHLKASKPAAGRDTAITTAVFDIGRTVSNAEFITVVGDIAVELGLTPPASVNVPFRSNTPGANRIGMATIDVAPGDTVTDIKAACKRAFADPAGAPAGFPAETVQLLPDHLAASLTASAARADVLCSNIGRLPDAVTSIGPHRVVSIATRAIHPGAHPATTATPLSAYLATIGQGCTLSLVGTDAALSATSDRLSRAAGAVLTRRQLDARSWR</sequence>
<accession>A0A239EH40</accession>
<dbReference type="AlphaFoldDB" id="A0A239EH40"/>
<evidence type="ECO:0000313" key="1">
    <source>
        <dbReference type="EMBL" id="SNS43879.1"/>
    </source>
</evidence>
<dbReference type="RefSeq" id="WP_089243534.1">
    <property type="nucleotide sequence ID" value="NZ_FZOW01000002.1"/>
</dbReference>
<keyword evidence="2" id="KW-1185">Reference proteome</keyword>
<dbReference type="Proteomes" id="UP000198327">
    <property type="component" value="Unassembled WGS sequence"/>
</dbReference>
<name>A0A239EH40_9NOCA</name>
<evidence type="ECO:0000313" key="2">
    <source>
        <dbReference type="Proteomes" id="UP000198327"/>
    </source>
</evidence>
<dbReference type="OrthoDB" id="8183309at2"/>
<protein>
    <recommendedName>
        <fullName evidence="3">Diacylglycerol O-acyltransferase</fullName>
    </recommendedName>
</protein>
<gene>
    <name evidence="1" type="ORF">SAMN05421642_102380</name>
</gene>
<organism evidence="1 2">
    <name type="scientific">Rhodococcoides kyotonense</name>
    <dbReference type="NCBI Taxonomy" id="398843"/>
    <lineage>
        <taxon>Bacteria</taxon>
        <taxon>Bacillati</taxon>
        <taxon>Actinomycetota</taxon>
        <taxon>Actinomycetes</taxon>
        <taxon>Mycobacteriales</taxon>
        <taxon>Nocardiaceae</taxon>
        <taxon>Rhodococcoides</taxon>
    </lineage>
</organism>
<evidence type="ECO:0008006" key="3">
    <source>
        <dbReference type="Google" id="ProtNLM"/>
    </source>
</evidence>